<evidence type="ECO:0000313" key="1">
    <source>
        <dbReference type="EMBL" id="ANY80466.1"/>
    </source>
</evidence>
<proteinExistence type="predicted"/>
<accession>A0A1B2EKG5</accession>
<gene>
    <name evidence="1" type="ORF">BB934_21350</name>
</gene>
<dbReference type="KEGG" id="moc:BB934_21350"/>
<name>A0A1B2EKG5_9HYPH</name>
<dbReference type="AlphaFoldDB" id="A0A1B2EKG5"/>
<dbReference type="EMBL" id="CP016616">
    <property type="protein sequence ID" value="ANY80466.1"/>
    <property type="molecule type" value="Genomic_DNA"/>
</dbReference>
<protein>
    <submittedName>
        <fullName evidence="1">Uncharacterized protein</fullName>
    </submittedName>
</protein>
<organism evidence="1">
    <name type="scientific">Microvirga ossetica</name>
    <dbReference type="NCBI Taxonomy" id="1882682"/>
    <lineage>
        <taxon>Bacteria</taxon>
        <taxon>Pseudomonadati</taxon>
        <taxon>Pseudomonadota</taxon>
        <taxon>Alphaproteobacteria</taxon>
        <taxon>Hyphomicrobiales</taxon>
        <taxon>Methylobacteriaceae</taxon>
        <taxon>Microvirga</taxon>
    </lineage>
</organism>
<reference evidence="1" key="1">
    <citation type="submission" date="2016-07" db="EMBL/GenBank/DDBJ databases">
        <title>Microvirga ossetica sp. nov. a new species of rhizobia isolated from root nodules of the legume species Vicia alpestris Steven originated from North Ossetia region in the Caucasus.</title>
        <authorList>
            <person name="Safronova V.I."/>
            <person name="Kuznetsova I.G."/>
            <person name="Sazanova A.L."/>
            <person name="Belimov A."/>
            <person name="Andronov E."/>
            <person name="Osledkin Y.S."/>
            <person name="Onishchuk O.P."/>
            <person name="Kurchak O.N."/>
            <person name="Shaposhnikov A.I."/>
            <person name="Willems A."/>
            <person name="Tikhonovich I.A."/>
        </authorList>
    </citation>
    <scope>NUCLEOTIDE SEQUENCE [LARGE SCALE GENOMIC DNA]</scope>
    <source>
        <strain evidence="1">V5/3M</strain>
    </source>
</reference>
<sequence length="107" mass="11091">MQHEGANLGWGDAAWDDAGGFESVLWGHLANNFGPAGGSPPVIVFAIDDLNVEFNTLIQITQIQNTLALLNASNGGTIDVGGDVTAIGLQSASTENFAGFMNLPDFA</sequence>